<dbReference type="Gene3D" id="3.90.1150.10">
    <property type="entry name" value="Aspartate Aminotransferase, domain 1"/>
    <property type="match status" value="1"/>
</dbReference>
<dbReference type="InterPro" id="IPR020578">
    <property type="entry name" value="Aminotrans_V_PyrdxlP_BS"/>
</dbReference>
<comment type="similarity">
    <text evidence="2">Belongs to the class-V pyridoxal-phosphate-dependent aminotransferase family. Csd subfamily.</text>
</comment>
<keyword evidence="8" id="KW-0032">Aminotransferase</keyword>
<dbReference type="InterPro" id="IPR015422">
    <property type="entry name" value="PyrdxlP-dep_Trfase_small"/>
</dbReference>
<organism evidence="8 9">
    <name type="scientific">Alkalicoccobacillus gibsonii</name>
    <dbReference type="NCBI Taxonomy" id="79881"/>
    <lineage>
        <taxon>Bacteria</taxon>
        <taxon>Bacillati</taxon>
        <taxon>Bacillota</taxon>
        <taxon>Bacilli</taxon>
        <taxon>Bacillales</taxon>
        <taxon>Bacillaceae</taxon>
        <taxon>Alkalicoccobacillus</taxon>
    </lineage>
</organism>
<evidence type="ECO:0000259" key="7">
    <source>
        <dbReference type="Pfam" id="PF00266"/>
    </source>
</evidence>
<dbReference type="RefSeq" id="WP_343132038.1">
    <property type="nucleotide sequence ID" value="NZ_JBCITK010000001.1"/>
</dbReference>
<evidence type="ECO:0000256" key="5">
    <source>
        <dbReference type="ARBA" id="ARBA00050776"/>
    </source>
</evidence>
<keyword evidence="9" id="KW-1185">Reference proteome</keyword>
<dbReference type="PROSITE" id="PS00595">
    <property type="entry name" value="AA_TRANSFER_CLASS_5"/>
    <property type="match status" value="1"/>
</dbReference>
<dbReference type="InterPro" id="IPR015421">
    <property type="entry name" value="PyrdxlP-dep_Trfase_major"/>
</dbReference>
<dbReference type="InterPro" id="IPR000192">
    <property type="entry name" value="Aminotrans_V_dom"/>
</dbReference>
<reference evidence="8 9" key="1">
    <citation type="submission" date="2024-03" db="EMBL/GenBank/DDBJ databases">
        <title>Bacilli Hybrid Assemblies.</title>
        <authorList>
            <person name="Kovac J."/>
        </authorList>
    </citation>
    <scope>NUCLEOTIDE SEQUENCE [LARGE SCALE GENOMIC DNA]</scope>
    <source>
        <strain evidence="8 9">FSL R7-0666</strain>
    </source>
</reference>
<dbReference type="SUPFAM" id="SSF53383">
    <property type="entry name" value="PLP-dependent transferases"/>
    <property type="match status" value="1"/>
</dbReference>
<keyword evidence="8" id="KW-0808">Transferase</keyword>
<gene>
    <name evidence="8" type="ORF">MKY91_20140</name>
</gene>
<dbReference type="Pfam" id="PF00266">
    <property type="entry name" value="Aminotran_5"/>
    <property type="match status" value="1"/>
</dbReference>
<dbReference type="GO" id="GO:0008483">
    <property type="term" value="F:transaminase activity"/>
    <property type="evidence" value="ECO:0007669"/>
    <property type="project" value="UniProtKB-KW"/>
</dbReference>
<sequence length="384" mass="42090">MLYFDHAASSFPKPAQVGEAMKQAVDEFAANPGRGGHALSQKAGSIVKQARIEIAQFFEAPHANHVWFYQNATMALNQAILGFPFSSGDHIITTAYEHNSVLRPLHRLQQEMNVQVTYLTPDDSELFQVEDVLEQITDQTKMIVISHASNVTGAIFPLKELGQQLKDRSITVVVDASQTAGKVDIQMERDHIDLLAVAGHKGLLGPQGTGALISYSDYDLKPLILGGTGAYSELETQPPNWPERYESGTLNTPGIAGLLAGIQAIKERGIQTIQSHEEALMQMFLEGVSTIEAVTCFGPTDLQKRVAVVSFHVKHLASHELAMILDNHYQIAVRAGLHCSPKTHHHLQTADEGLVRVSFGPYNTVEEVQQLIDAISDIVEAFIE</sequence>
<dbReference type="InterPro" id="IPR016454">
    <property type="entry name" value="Cysteine_dSase"/>
</dbReference>
<evidence type="ECO:0000256" key="3">
    <source>
        <dbReference type="ARBA" id="ARBA00012239"/>
    </source>
</evidence>
<proteinExistence type="inferred from homology"/>
<dbReference type="EC" id="2.8.1.7" evidence="3"/>
<evidence type="ECO:0000256" key="4">
    <source>
        <dbReference type="ARBA" id="ARBA00022898"/>
    </source>
</evidence>
<dbReference type="PANTHER" id="PTHR43586">
    <property type="entry name" value="CYSTEINE DESULFURASE"/>
    <property type="match status" value="1"/>
</dbReference>
<name>A0ABU9VNJ7_9BACI</name>
<evidence type="ECO:0000313" key="8">
    <source>
        <dbReference type="EMBL" id="MEN0645477.1"/>
    </source>
</evidence>
<dbReference type="EMBL" id="JBCITK010000001">
    <property type="protein sequence ID" value="MEN0645477.1"/>
    <property type="molecule type" value="Genomic_DNA"/>
</dbReference>
<dbReference type="Gene3D" id="3.40.640.10">
    <property type="entry name" value="Type I PLP-dependent aspartate aminotransferase-like (Major domain)"/>
    <property type="match status" value="1"/>
</dbReference>
<comment type="cofactor">
    <cofactor evidence="1 6">
        <name>pyridoxal 5'-phosphate</name>
        <dbReference type="ChEBI" id="CHEBI:597326"/>
    </cofactor>
</comment>
<dbReference type="PANTHER" id="PTHR43586:SF4">
    <property type="entry name" value="ISOPENICILLIN N EPIMERASE"/>
    <property type="match status" value="1"/>
</dbReference>
<protein>
    <recommendedName>
        <fullName evidence="3">cysteine desulfurase</fullName>
        <ecNumber evidence="3">2.8.1.7</ecNumber>
    </recommendedName>
</protein>
<comment type="caution">
    <text evidence="8">The sequence shown here is derived from an EMBL/GenBank/DDBJ whole genome shotgun (WGS) entry which is preliminary data.</text>
</comment>
<evidence type="ECO:0000256" key="1">
    <source>
        <dbReference type="ARBA" id="ARBA00001933"/>
    </source>
</evidence>
<dbReference type="PIRSF" id="PIRSF005572">
    <property type="entry name" value="NifS"/>
    <property type="match status" value="1"/>
</dbReference>
<dbReference type="InterPro" id="IPR010969">
    <property type="entry name" value="Cys_dSase-rel_unknwn_funct"/>
</dbReference>
<keyword evidence="4" id="KW-0663">Pyridoxal phosphate</keyword>
<dbReference type="NCBIfam" id="TIGR01977">
    <property type="entry name" value="am_tr_V_EF2568"/>
    <property type="match status" value="1"/>
</dbReference>
<evidence type="ECO:0000256" key="2">
    <source>
        <dbReference type="ARBA" id="ARBA00010447"/>
    </source>
</evidence>
<evidence type="ECO:0000256" key="6">
    <source>
        <dbReference type="RuleBase" id="RU004504"/>
    </source>
</evidence>
<dbReference type="InterPro" id="IPR015424">
    <property type="entry name" value="PyrdxlP-dep_Trfase"/>
</dbReference>
<accession>A0ABU9VNJ7</accession>
<feature type="domain" description="Aminotransferase class V" evidence="7">
    <location>
        <begin position="3"/>
        <end position="371"/>
    </location>
</feature>
<evidence type="ECO:0000313" key="9">
    <source>
        <dbReference type="Proteomes" id="UP001418796"/>
    </source>
</evidence>
<dbReference type="Proteomes" id="UP001418796">
    <property type="component" value="Unassembled WGS sequence"/>
</dbReference>
<comment type="catalytic activity">
    <reaction evidence="5">
        <text>(sulfur carrier)-H + L-cysteine = (sulfur carrier)-SH + L-alanine</text>
        <dbReference type="Rhea" id="RHEA:43892"/>
        <dbReference type="Rhea" id="RHEA-COMP:14737"/>
        <dbReference type="Rhea" id="RHEA-COMP:14739"/>
        <dbReference type="ChEBI" id="CHEBI:29917"/>
        <dbReference type="ChEBI" id="CHEBI:35235"/>
        <dbReference type="ChEBI" id="CHEBI:57972"/>
        <dbReference type="ChEBI" id="CHEBI:64428"/>
        <dbReference type="EC" id="2.8.1.7"/>
    </reaction>
</comment>